<name>A0A6M0SY78_CLOBO</name>
<accession>A0A6M0SY78</accession>
<feature type="region of interest" description="Disordered" evidence="1">
    <location>
        <begin position="21"/>
        <end position="72"/>
    </location>
</feature>
<feature type="compositionally biased region" description="Pro residues" evidence="1">
    <location>
        <begin position="21"/>
        <end position="31"/>
    </location>
</feature>
<feature type="compositionally biased region" description="Gly residues" evidence="1">
    <location>
        <begin position="32"/>
        <end position="42"/>
    </location>
</feature>
<evidence type="ECO:0000256" key="1">
    <source>
        <dbReference type="SAM" id="MobiDB-lite"/>
    </source>
</evidence>
<reference evidence="2 3" key="1">
    <citation type="submission" date="2019-02" db="EMBL/GenBank/DDBJ databases">
        <title>Genome sequencing of Clostridium botulinum clinical isolates.</title>
        <authorList>
            <person name="Brunt J."/>
            <person name="Van Vliet A.H.M."/>
            <person name="Stringer S.C."/>
            <person name="Grant K.A."/>
            <person name="Carter A.C."/>
            <person name="Peck M.W."/>
        </authorList>
    </citation>
    <scope>NUCLEOTIDE SEQUENCE [LARGE SCALE GENOMIC DNA]</scope>
    <source>
        <strain evidence="2 3">R1125/03</strain>
    </source>
</reference>
<evidence type="ECO:0008006" key="4">
    <source>
        <dbReference type="Google" id="ProtNLM"/>
    </source>
</evidence>
<evidence type="ECO:0000313" key="2">
    <source>
        <dbReference type="EMBL" id="NFA60459.1"/>
    </source>
</evidence>
<gene>
    <name evidence="2" type="ORF">EXM42_08655</name>
</gene>
<organism evidence="2 3">
    <name type="scientific">Clostridium botulinum</name>
    <dbReference type="NCBI Taxonomy" id="1491"/>
    <lineage>
        <taxon>Bacteria</taxon>
        <taxon>Bacillati</taxon>
        <taxon>Bacillota</taxon>
        <taxon>Clostridia</taxon>
        <taxon>Eubacteriales</taxon>
        <taxon>Clostridiaceae</taxon>
        <taxon>Clostridium</taxon>
    </lineage>
</organism>
<comment type="caution">
    <text evidence="2">The sequence shown here is derived from an EMBL/GenBank/DDBJ whole genome shotgun (WGS) entry which is preliminary data.</text>
</comment>
<protein>
    <recommendedName>
        <fullName evidence="4">Transporter</fullName>
    </recommendedName>
</protein>
<sequence>MYPYFYYFYYDNYMRMPVPPQTPPPFNPPPGGGFGGPQGGSPGRPPSTPPPNFNPSGPGANKGSPNLKAVDPGSIRFCKNKFTYIWPRRGRPFWMWIVYVRRRSISGWRWTGRNWVYAGIDLNTIDSFQCY</sequence>
<evidence type="ECO:0000313" key="3">
    <source>
        <dbReference type="Proteomes" id="UP000473089"/>
    </source>
</evidence>
<proteinExistence type="predicted"/>
<dbReference type="Proteomes" id="UP000473089">
    <property type="component" value="Unassembled WGS sequence"/>
</dbReference>
<feature type="compositionally biased region" description="Pro residues" evidence="1">
    <location>
        <begin position="43"/>
        <end position="53"/>
    </location>
</feature>
<dbReference type="EMBL" id="SGJP01000015">
    <property type="protein sequence ID" value="NFA60459.1"/>
    <property type="molecule type" value="Genomic_DNA"/>
</dbReference>
<dbReference type="AlphaFoldDB" id="A0A6M0SY78"/>